<keyword evidence="1 3" id="KW-0560">Oxidoreductase</keyword>
<organism evidence="3 4">
    <name type="scientific">Piscinibacterium candidicorallinum</name>
    <dbReference type="NCBI Taxonomy" id="1793872"/>
    <lineage>
        <taxon>Bacteria</taxon>
        <taxon>Pseudomonadati</taxon>
        <taxon>Pseudomonadota</taxon>
        <taxon>Betaproteobacteria</taxon>
        <taxon>Burkholderiales</taxon>
        <taxon>Piscinibacterium</taxon>
    </lineage>
</organism>
<dbReference type="InterPro" id="IPR003680">
    <property type="entry name" value="Flavodoxin_fold"/>
</dbReference>
<evidence type="ECO:0000313" key="4">
    <source>
        <dbReference type="Proteomes" id="UP001595556"/>
    </source>
</evidence>
<keyword evidence="4" id="KW-1185">Reference proteome</keyword>
<name>A0ABV7H6F7_9BURK</name>
<evidence type="ECO:0000259" key="2">
    <source>
        <dbReference type="Pfam" id="PF02525"/>
    </source>
</evidence>
<proteinExistence type="predicted"/>
<dbReference type="InterPro" id="IPR029039">
    <property type="entry name" value="Flavoprotein-like_sf"/>
</dbReference>
<gene>
    <name evidence="3" type="ORF">ACFOEN_09035</name>
</gene>
<dbReference type="Pfam" id="PF02525">
    <property type="entry name" value="Flavodoxin_2"/>
    <property type="match status" value="1"/>
</dbReference>
<dbReference type="PANTHER" id="PTHR47307">
    <property type="entry name" value="GLUTATHIONE-REGULATED POTASSIUM-EFFLUX SYSTEM ANCILLARY PROTEIN KEFG"/>
    <property type="match status" value="1"/>
</dbReference>
<dbReference type="GO" id="GO:0016491">
    <property type="term" value="F:oxidoreductase activity"/>
    <property type="evidence" value="ECO:0007669"/>
    <property type="project" value="UniProtKB-KW"/>
</dbReference>
<dbReference type="EMBL" id="JBHRTI010000004">
    <property type="protein sequence ID" value="MFC3147785.1"/>
    <property type="molecule type" value="Genomic_DNA"/>
</dbReference>
<evidence type="ECO:0000313" key="3">
    <source>
        <dbReference type="EMBL" id="MFC3147785.1"/>
    </source>
</evidence>
<reference evidence="4" key="1">
    <citation type="journal article" date="2019" name="Int. J. Syst. Evol. Microbiol.">
        <title>The Global Catalogue of Microorganisms (GCM) 10K type strain sequencing project: providing services to taxonomists for standard genome sequencing and annotation.</title>
        <authorList>
            <consortium name="The Broad Institute Genomics Platform"/>
            <consortium name="The Broad Institute Genome Sequencing Center for Infectious Disease"/>
            <person name="Wu L."/>
            <person name="Ma J."/>
        </authorList>
    </citation>
    <scope>NUCLEOTIDE SEQUENCE [LARGE SCALE GENOMIC DNA]</scope>
    <source>
        <strain evidence="4">KCTC 52168</strain>
    </source>
</reference>
<dbReference type="Gene3D" id="3.40.50.360">
    <property type="match status" value="1"/>
</dbReference>
<dbReference type="RefSeq" id="WP_377303163.1">
    <property type="nucleotide sequence ID" value="NZ_CP180191.1"/>
</dbReference>
<evidence type="ECO:0000256" key="1">
    <source>
        <dbReference type="ARBA" id="ARBA00023002"/>
    </source>
</evidence>
<sequence>MNVLILLAHPNLPESRINATLRDAVRELSGVHVHDLYSAYPDGFIDVAREQELLLAHDVIVMQFPMYWYSTPPLLKAWQDAVLTHGWAYGSKGVALAGKSLLIAVSIGGDQAGYGREHGQFTLTELLRPLEATACFCSMKFLGHVAHGAEDTDLHERLPDMAQSYRALMQRLAAGDLPPVVDSR</sequence>
<protein>
    <submittedName>
        <fullName evidence="3">NAD(P)H-dependent oxidoreductase</fullName>
        <ecNumber evidence="3">1.-.-.-</ecNumber>
    </submittedName>
</protein>
<dbReference type="SUPFAM" id="SSF52218">
    <property type="entry name" value="Flavoproteins"/>
    <property type="match status" value="1"/>
</dbReference>
<dbReference type="InterPro" id="IPR046980">
    <property type="entry name" value="KefG/KefF"/>
</dbReference>
<feature type="domain" description="Flavodoxin-like fold" evidence="2">
    <location>
        <begin position="1"/>
        <end position="167"/>
    </location>
</feature>
<dbReference type="PANTHER" id="PTHR47307:SF1">
    <property type="entry name" value="GLUTATHIONE-REGULATED POTASSIUM-EFFLUX SYSTEM ANCILLARY PROTEIN KEFG"/>
    <property type="match status" value="1"/>
</dbReference>
<accession>A0ABV7H6F7</accession>
<dbReference type="Proteomes" id="UP001595556">
    <property type="component" value="Unassembled WGS sequence"/>
</dbReference>
<dbReference type="EC" id="1.-.-.-" evidence="3"/>
<comment type="caution">
    <text evidence="3">The sequence shown here is derived from an EMBL/GenBank/DDBJ whole genome shotgun (WGS) entry which is preliminary data.</text>
</comment>